<accession>A0A453CPZ2</accession>
<reference evidence="2" key="5">
    <citation type="journal article" date="2021" name="G3 (Bethesda)">
        <title>Aegilops tauschii genome assembly Aet v5.0 features greater sequence contiguity and improved annotation.</title>
        <authorList>
            <person name="Wang L."/>
            <person name="Zhu T."/>
            <person name="Rodriguez J.C."/>
            <person name="Deal K.R."/>
            <person name="Dubcovsky J."/>
            <person name="McGuire P.E."/>
            <person name="Lux T."/>
            <person name="Spannagl M."/>
            <person name="Mayer K.F.X."/>
            <person name="Baldrich P."/>
            <person name="Meyers B.C."/>
            <person name="Huo N."/>
            <person name="Gu Y.Q."/>
            <person name="Zhou H."/>
            <person name="Devos K.M."/>
            <person name="Bennetzen J.L."/>
            <person name="Unver T."/>
            <person name="Budak H."/>
            <person name="Gulick P.J."/>
            <person name="Galiba G."/>
            <person name="Kalapos B."/>
            <person name="Nelson D.R."/>
            <person name="Li P."/>
            <person name="You F.M."/>
            <person name="Luo M.C."/>
            <person name="Dvorak J."/>
        </authorList>
    </citation>
    <scope>NUCLEOTIDE SEQUENCE [LARGE SCALE GENOMIC DNA]</scope>
    <source>
        <strain evidence="2">cv. AL8/78</strain>
    </source>
</reference>
<proteinExistence type="predicted"/>
<dbReference type="Gene3D" id="4.10.1130.20">
    <property type="match status" value="1"/>
</dbReference>
<reference evidence="2" key="4">
    <citation type="submission" date="2019-03" db="UniProtKB">
        <authorList>
            <consortium name="EnsemblPlants"/>
        </authorList>
    </citation>
    <scope>IDENTIFICATION</scope>
</reference>
<feature type="region of interest" description="Disordered" evidence="1">
    <location>
        <begin position="1"/>
        <end position="61"/>
    </location>
</feature>
<feature type="compositionally biased region" description="Basic and acidic residues" evidence="1">
    <location>
        <begin position="34"/>
        <end position="50"/>
    </location>
</feature>
<name>A0A453CPZ2_AEGTS</name>
<reference evidence="3" key="2">
    <citation type="journal article" date="2017" name="Nat. Plants">
        <title>The Aegilops tauschii genome reveals multiple impacts of transposons.</title>
        <authorList>
            <person name="Zhao G."/>
            <person name="Zou C."/>
            <person name="Li K."/>
            <person name="Wang K."/>
            <person name="Li T."/>
            <person name="Gao L."/>
            <person name="Zhang X."/>
            <person name="Wang H."/>
            <person name="Yang Z."/>
            <person name="Liu X."/>
            <person name="Jiang W."/>
            <person name="Mao L."/>
            <person name="Kong X."/>
            <person name="Jiao Y."/>
            <person name="Jia J."/>
        </authorList>
    </citation>
    <scope>NUCLEOTIDE SEQUENCE [LARGE SCALE GENOMIC DNA]</scope>
    <source>
        <strain evidence="3">cv. AL8/78</strain>
    </source>
</reference>
<keyword evidence="3" id="KW-1185">Reference proteome</keyword>
<evidence type="ECO:0000313" key="3">
    <source>
        <dbReference type="Proteomes" id="UP000015105"/>
    </source>
</evidence>
<dbReference type="Gramene" id="AET2Gv20917600.1">
    <property type="protein sequence ID" value="AET2Gv20917600.1"/>
    <property type="gene ID" value="AET2Gv20917600"/>
</dbReference>
<organism evidence="2 3">
    <name type="scientific">Aegilops tauschii subsp. strangulata</name>
    <name type="common">Goatgrass</name>
    <dbReference type="NCBI Taxonomy" id="200361"/>
    <lineage>
        <taxon>Eukaryota</taxon>
        <taxon>Viridiplantae</taxon>
        <taxon>Streptophyta</taxon>
        <taxon>Embryophyta</taxon>
        <taxon>Tracheophyta</taxon>
        <taxon>Spermatophyta</taxon>
        <taxon>Magnoliopsida</taxon>
        <taxon>Liliopsida</taxon>
        <taxon>Poales</taxon>
        <taxon>Poaceae</taxon>
        <taxon>BOP clade</taxon>
        <taxon>Pooideae</taxon>
        <taxon>Triticodae</taxon>
        <taxon>Triticeae</taxon>
        <taxon>Triticinae</taxon>
        <taxon>Aegilops</taxon>
    </lineage>
</organism>
<reference evidence="3" key="1">
    <citation type="journal article" date="2014" name="Science">
        <title>Ancient hybridizations among the ancestral genomes of bread wheat.</title>
        <authorList>
            <consortium name="International Wheat Genome Sequencing Consortium,"/>
            <person name="Marcussen T."/>
            <person name="Sandve S.R."/>
            <person name="Heier L."/>
            <person name="Spannagl M."/>
            <person name="Pfeifer M."/>
            <person name="Jakobsen K.S."/>
            <person name="Wulff B.B."/>
            <person name="Steuernagel B."/>
            <person name="Mayer K.F."/>
            <person name="Olsen O.A."/>
        </authorList>
    </citation>
    <scope>NUCLEOTIDE SEQUENCE [LARGE SCALE GENOMIC DNA]</scope>
    <source>
        <strain evidence="3">cv. AL8/78</strain>
    </source>
</reference>
<sequence>RLPQPAPVVFLPFRAPKQGRPKSERGTRKKSRERGRAREKRIAMSAETEKSAAAPAPAPAPMRCQRIGCDAMFTDDDNPDGSCHYHPSVSSLLPRPLPLEKIASFRSFELL</sequence>
<dbReference type="EnsemblPlants" id="AET2Gv20917600.1">
    <property type="protein sequence ID" value="AET2Gv20917600.1"/>
    <property type="gene ID" value="AET2Gv20917600"/>
</dbReference>
<dbReference type="AlphaFoldDB" id="A0A453CPZ2"/>
<evidence type="ECO:0000256" key="1">
    <source>
        <dbReference type="SAM" id="MobiDB-lite"/>
    </source>
</evidence>
<protein>
    <submittedName>
        <fullName evidence="2">Uncharacterized protein</fullName>
    </submittedName>
</protein>
<reference evidence="2" key="3">
    <citation type="journal article" date="2017" name="Nature">
        <title>Genome sequence of the progenitor of the wheat D genome Aegilops tauschii.</title>
        <authorList>
            <person name="Luo M.C."/>
            <person name="Gu Y.Q."/>
            <person name="Puiu D."/>
            <person name="Wang H."/>
            <person name="Twardziok S.O."/>
            <person name="Deal K.R."/>
            <person name="Huo N."/>
            <person name="Zhu T."/>
            <person name="Wang L."/>
            <person name="Wang Y."/>
            <person name="McGuire P.E."/>
            <person name="Liu S."/>
            <person name="Long H."/>
            <person name="Ramasamy R.K."/>
            <person name="Rodriguez J.C."/>
            <person name="Van S.L."/>
            <person name="Yuan L."/>
            <person name="Wang Z."/>
            <person name="Xia Z."/>
            <person name="Xiao L."/>
            <person name="Anderson O.D."/>
            <person name="Ouyang S."/>
            <person name="Liang Y."/>
            <person name="Zimin A.V."/>
            <person name="Pertea G."/>
            <person name="Qi P."/>
            <person name="Bennetzen J.L."/>
            <person name="Dai X."/>
            <person name="Dawson M.W."/>
            <person name="Muller H.G."/>
            <person name="Kugler K."/>
            <person name="Rivarola-Duarte L."/>
            <person name="Spannagl M."/>
            <person name="Mayer K.F.X."/>
            <person name="Lu F.H."/>
            <person name="Bevan M.W."/>
            <person name="Leroy P."/>
            <person name="Li P."/>
            <person name="You F.M."/>
            <person name="Sun Q."/>
            <person name="Liu Z."/>
            <person name="Lyons E."/>
            <person name="Wicker T."/>
            <person name="Salzberg S.L."/>
            <person name="Devos K.M."/>
            <person name="Dvorak J."/>
        </authorList>
    </citation>
    <scope>NUCLEOTIDE SEQUENCE [LARGE SCALE GENOMIC DNA]</scope>
    <source>
        <strain evidence="2">cv. AL8/78</strain>
    </source>
</reference>
<dbReference type="Proteomes" id="UP000015105">
    <property type="component" value="Chromosome 2D"/>
</dbReference>
<evidence type="ECO:0000313" key="2">
    <source>
        <dbReference type="EnsemblPlants" id="AET2Gv20917600.1"/>
    </source>
</evidence>